<dbReference type="RefSeq" id="WP_141199589.1">
    <property type="nucleotide sequence ID" value="NZ_CP041186.1"/>
</dbReference>
<dbReference type="Gene3D" id="1.10.1200.10">
    <property type="entry name" value="ACP-like"/>
    <property type="match status" value="1"/>
</dbReference>
<dbReference type="AlphaFoldDB" id="A0A4Y6PXR4"/>
<dbReference type="Proteomes" id="UP000315995">
    <property type="component" value="Chromosome"/>
</dbReference>
<name>A0A4Y6PXR4_PERCE</name>
<protein>
    <submittedName>
        <fullName evidence="2">Acyl carrier protein</fullName>
    </submittedName>
</protein>
<feature type="domain" description="Carrier" evidence="1">
    <location>
        <begin position="4"/>
        <end position="79"/>
    </location>
</feature>
<keyword evidence="3" id="KW-1185">Reference proteome</keyword>
<dbReference type="InterPro" id="IPR036736">
    <property type="entry name" value="ACP-like_sf"/>
</dbReference>
<sequence length="79" mass="9023">MTKDEVVAVIRKNVVEHLDDVEEEDLEFADSFRDFGANSLDMLEVVTASMREMNIKVPRAELAEIETIDGLADKFMQYV</sequence>
<evidence type="ECO:0000313" key="3">
    <source>
        <dbReference type="Proteomes" id="UP000315995"/>
    </source>
</evidence>
<organism evidence="2 3">
    <name type="scientific">Persicimonas caeni</name>
    <dbReference type="NCBI Taxonomy" id="2292766"/>
    <lineage>
        <taxon>Bacteria</taxon>
        <taxon>Deltaproteobacteria</taxon>
        <taxon>Bradymonadales</taxon>
        <taxon>Bradymonadaceae</taxon>
        <taxon>Persicimonas</taxon>
    </lineage>
</organism>
<reference evidence="2 3" key="1">
    <citation type="submission" date="2019-06" db="EMBL/GenBank/DDBJ databases">
        <title>Persicimonas caeni gen. nov., sp. nov., a predatory bacterium isolated from solar saltern.</title>
        <authorList>
            <person name="Wang S."/>
        </authorList>
    </citation>
    <scope>NUCLEOTIDE SEQUENCE [LARGE SCALE GENOMIC DNA]</scope>
    <source>
        <strain evidence="2 3">YN101</strain>
    </source>
</reference>
<dbReference type="EMBL" id="CP041186">
    <property type="protein sequence ID" value="QDG53128.1"/>
    <property type="molecule type" value="Genomic_DNA"/>
</dbReference>
<dbReference type="InterPro" id="IPR009081">
    <property type="entry name" value="PP-bd_ACP"/>
</dbReference>
<gene>
    <name evidence="2" type="ORF">FIV42_20995</name>
</gene>
<evidence type="ECO:0000313" key="2">
    <source>
        <dbReference type="EMBL" id="QDG53128.1"/>
    </source>
</evidence>
<evidence type="ECO:0000259" key="1">
    <source>
        <dbReference type="PROSITE" id="PS50075"/>
    </source>
</evidence>
<proteinExistence type="predicted"/>
<dbReference type="PROSITE" id="PS50075">
    <property type="entry name" value="CARRIER"/>
    <property type="match status" value="1"/>
</dbReference>
<dbReference type="OrthoDB" id="487863at2"/>
<dbReference type="Pfam" id="PF00550">
    <property type="entry name" value="PP-binding"/>
    <property type="match status" value="1"/>
</dbReference>
<accession>A0A4Y6PXR4</accession>
<accession>A0A5B8Y994</accession>
<dbReference type="SUPFAM" id="SSF47336">
    <property type="entry name" value="ACP-like"/>
    <property type="match status" value="1"/>
</dbReference>